<keyword evidence="1" id="KW-1133">Transmembrane helix</keyword>
<accession>A0A8H6SN34</accession>
<organism evidence="2 3">
    <name type="scientific">Mycena indigotica</name>
    <dbReference type="NCBI Taxonomy" id="2126181"/>
    <lineage>
        <taxon>Eukaryota</taxon>
        <taxon>Fungi</taxon>
        <taxon>Dikarya</taxon>
        <taxon>Basidiomycota</taxon>
        <taxon>Agaricomycotina</taxon>
        <taxon>Agaricomycetes</taxon>
        <taxon>Agaricomycetidae</taxon>
        <taxon>Agaricales</taxon>
        <taxon>Marasmiineae</taxon>
        <taxon>Mycenaceae</taxon>
        <taxon>Mycena</taxon>
    </lineage>
</organism>
<evidence type="ECO:0000313" key="2">
    <source>
        <dbReference type="EMBL" id="KAF7301272.1"/>
    </source>
</evidence>
<comment type="caution">
    <text evidence="2">The sequence shown here is derived from an EMBL/GenBank/DDBJ whole genome shotgun (WGS) entry which is preliminary data.</text>
</comment>
<reference evidence="2" key="1">
    <citation type="submission" date="2020-05" db="EMBL/GenBank/DDBJ databases">
        <title>Mycena genomes resolve the evolution of fungal bioluminescence.</title>
        <authorList>
            <person name="Tsai I.J."/>
        </authorList>
    </citation>
    <scope>NUCLEOTIDE SEQUENCE</scope>
    <source>
        <strain evidence="2">171206Taipei</strain>
    </source>
</reference>
<dbReference type="RefSeq" id="XP_037219272.1">
    <property type="nucleotide sequence ID" value="XM_037363628.1"/>
</dbReference>
<proteinExistence type="predicted"/>
<protein>
    <submittedName>
        <fullName evidence="2">Uncharacterized protein</fullName>
    </submittedName>
</protein>
<name>A0A8H6SN34_9AGAR</name>
<dbReference type="EMBL" id="JACAZF010000006">
    <property type="protein sequence ID" value="KAF7301272.1"/>
    <property type="molecule type" value="Genomic_DNA"/>
</dbReference>
<dbReference type="AlphaFoldDB" id="A0A8H6SN34"/>
<keyword evidence="1" id="KW-0472">Membrane</keyword>
<dbReference type="GeneID" id="59346144"/>
<dbReference type="OrthoDB" id="8191639at2759"/>
<gene>
    <name evidence="2" type="ORF">MIND_00692000</name>
</gene>
<keyword evidence="1" id="KW-0812">Transmembrane</keyword>
<keyword evidence="3" id="KW-1185">Reference proteome</keyword>
<feature type="transmembrane region" description="Helical" evidence="1">
    <location>
        <begin position="250"/>
        <end position="271"/>
    </location>
</feature>
<evidence type="ECO:0000313" key="3">
    <source>
        <dbReference type="Proteomes" id="UP000636479"/>
    </source>
</evidence>
<feature type="transmembrane region" description="Helical" evidence="1">
    <location>
        <begin position="155"/>
        <end position="176"/>
    </location>
</feature>
<sequence>MSTPPTILFNASPLPSPRFSTFDTQLDNDFRPSHSIEGIYDPYSPREPLIPNRISRTHIPQQLSLTGSRYHDFDPYPTQKQEHLTPSTSSETDFLKTPSSALFPMGHPKPPRRHPFATGFEAPEWWSILIHIALCALAYPVLYAFVVIATNRPIFWSRLLVGAGCGAVGVSLGWSLTRLGQRFLEAATWATLINQSRASQDPGISLRSFAKSAESSTSIMSGVRLLFGRCYKRQKSDQQSARSQNDSRSWSAYVVVFLVILAIASSLPFILGRVVDIQASIEHQHVNYFEVAIAADLSDEDISRAAALNTNAFNNYALTWTIAPFSTHGTLPSPVSFTWENDTVYFSETILSQVLPGGTGFGTFDANTTAASIDLTSTNQPAPPAANSINPGWTLRYPRWGLRIHCVKSSDPNTIVPKAASGLSYVYTPRETLRSLFSSFGKELPANLETPLNITKLMMGNDTFPASLKAEDIALGAVFWDNGVAHSFKSTPISEGEDGAGFASIETLLVRLNTTYAPQGTFLTHSEVAVPDVHGANTFIGYDSAVCLELYEPYVLDTYNSTAGFPASMRIVNKGNAVVDVINREKNTQQPLRDPTLKRELLSSNLRPVYEVAHENSANQILKDNGRDAYYVLSPTLLSFTGGDGPRGYLELSAPFFAQARALADASNVLTYLVGSGQTVARCYPDRITTTVRIATRDAVVVLATVLVLGLLAGLFVPRLPFAIPRRGFGLYSWLAGFYSNELVLGRTEARPSEGIPKHLELEEIKRHMGDLKFRYVV</sequence>
<feature type="transmembrane region" description="Helical" evidence="1">
    <location>
        <begin position="128"/>
        <end position="149"/>
    </location>
</feature>
<evidence type="ECO:0000256" key="1">
    <source>
        <dbReference type="SAM" id="Phobius"/>
    </source>
</evidence>
<dbReference type="Proteomes" id="UP000636479">
    <property type="component" value="Unassembled WGS sequence"/>
</dbReference>
<feature type="transmembrane region" description="Helical" evidence="1">
    <location>
        <begin position="699"/>
        <end position="717"/>
    </location>
</feature>